<dbReference type="Gene3D" id="1.10.10.60">
    <property type="entry name" value="Homeodomain-like"/>
    <property type="match status" value="2"/>
</dbReference>
<accession>A0AAE4TJM6</accession>
<dbReference type="SMART" id="SM00342">
    <property type="entry name" value="HTH_ARAC"/>
    <property type="match status" value="1"/>
</dbReference>
<keyword evidence="3" id="KW-0804">Transcription</keyword>
<dbReference type="PROSITE" id="PS01124">
    <property type="entry name" value="HTH_ARAC_FAMILY_2"/>
    <property type="match status" value="1"/>
</dbReference>
<evidence type="ECO:0000256" key="2">
    <source>
        <dbReference type="ARBA" id="ARBA00023125"/>
    </source>
</evidence>
<dbReference type="InterPro" id="IPR050204">
    <property type="entry name" value="AraC_XylS_family_regulators"/>
</dbReference>
<dbReference type="GO" id="GO:0003700">
    <property type="term" value="F:DNA-binding transcription factor activity"/>
    <property type="evidence" value="ECO:0007669"/>
    <property type="project" value="InterPro"/>
</dbReference>
<evidence type="ECO:0000313" key="5">
    <source>
        <dbReference type="EMBL" id="MDV5389437.1"/>
    </source>
</evidence>
<evidence type="ECO:0000256" key="1">
    <source>
        <dbReference type="ARBA" id="ARBA00023015"/>
    </source>
</evidence>
<evidence type="ECO:0000259" key="4">
    <source>
        <dbReference type="PROSITE" id="PS01124"/>
    </source>
</evidence>
<dbReference type="InterPro" id="IPR018060">
    <property type="entry name" value="HTH_AraC"/>
</dbReference>
<reference evidence="5" key="1">
    <citation type="submission" date="2023-05" db="EMBL/GenBank/DDBJ databases">
        <title>Colonisation of extended spectrum b-lactamase- and carbapenemase-producing bacteria on hospital surfaces from low- and middle-income countries.</title>
        <authorList>
            <person name="Nieto-Rosado M."/>
            <person name="Sands K."/>
            <person name="Iregbu K."/>
            <person name="Zahra R."/>
            <person name="Mazarati J.B."/>
            <person name="Mehtar S."/>
            <person name="Barnards-Group B."/>
            <person name="Walsh T.R."/>
        </authorList>
    </citation>
    <scope>NUCLEOTIDE SEQUENCE</scope>
    <source>
        <strain evidence="5">PP-E493</strain>
    </source>
</reference>
<keyword evidence="2" id="KW-0238">DNA-binding</keyword>
<dbReference type="PROSITE" id="PS00041">
    <property type="entry name" value="HTH_ARAC_FAMILY_1"/>
    <property type="match status" value="1"/>
</dbReference>
<dbReference type="PANTHER" id="PTHR46796:SF7">
    <property type="entry name" value="ARAC FAMILY TRANSCRIPTIONAL REGULATOR"/>
    <property type="match status" value="1"/>
</dbReference>
<proteinExistence type="predicted"/>
<dbReference type="Proteomes" id="UP001187859">
    <property type="component" value="Unassembled WGS sequence"/>
</dbReference>
<dbReference type="EMBL" id="JASGOQ010000001">
    <property type="protein sequence ID" value="MDV5389437.1"/>
    <property type="molecule type" value="Genomic_DNA"/>
</dbReference>
<dbReference type="Pfam" id="PF12852">
    <property type="entry name" value="Cupin_6"/>
    <property type="match status" value="1"/>
</dbReference>
<dbReference type="RefSeq" id="WP_279751332.1">
    <property type="nucleotide sequence ID" value="NZ_JAOCID010000003.1"/>
</dbReference>
<sequence>MDPLSILLAHTAPRASIFFAGNLCQTSLSQDYPEGGHLHLLNAGAMTLYQEFDEPRLLTEPCLILFPRGLKHSMEPVDAEGCDLVCASVSFGQGNQSPIQMALPNVLVLPLSEQPELKPLVTLLFSEAFANQYGQAPIITRLLETVFILLLRYIVDNGHTQQGILAGLSDPRLARAIGVMHKRYEEKWTVATLAKEAGMSRSRFAAHFQLLTGLSPLEYLTQWRMMMACQQLLAGEPIAQVALSGGYSGSATFARAFEREFGMPPGRWLKAHR</sequence>
<evidence type="ECO:0000256" key="3">
    <source>
        <dbReference type="ARBA" id="ARBA00023163"/>
    </source>
</evidence>
<dbReference type="AlphaFoldDB" id="A0AAE4TJM6"/>
<dbReference type="InterPro" id="IPR018062">
    <property type="entry name" value="HTH_AraC-typ_CS"/>
</dbReference>
<dbReference type="InterPro" id="IPR032783">
    <property type="entry name" value="AraC_lig"/>
</dbReference>
<organism evidence="5 6">
    <name type="scientific">Shewanella xiamenensis</name>
    <dbReference type="NCBI Taxonomy" id="332186"/>
    <lineage>
        <taxon>Bacteria</taxon>
        <taxon>Pseudomonadati</taxon>
        <taxon>Pseudomonadota</taxon>
        <taxon>Gammaproteobacteria</taxon>
        <taxon>Alteromonadales</taxon>
        <taxon>Shewanellaceae</taxon>
        <taxon>Shewanella</taxon>
    </lineage>
</organism>
<protein>
    <submittedName>
        <fullName evidence="5">AraC family transcriptional regulator</fullName>
    </submittedName>
</protein>
<dbReference type="Pfam" id="PF12833">
    <property type="entry name" value="HTH_18"/>
    <property type="match status" value="1"/>
</dbReference>
<dbReference type="SUPFAM" id="SSF46689">
    <property type="entry name" value="Homeodomain-like"/>
    <property type="match status" value="2"/>
</dbReference>
<dbReference type="GO" id="GO:0043565">
    <property type="term" value="F:sequence-specific DNA binding"/>
    <property type="evidence" value="ECO:0007669"/>
    <property type="project" value="InterPro"/>
</dbReference>
<dbReference type="PANTHER" id="PTHR46796">
    <property type="entry name" value="HTH-TYPE TRANSCRIPTIONAL ACTIVATOR RHAS-RELATED"/>
    <property type="match status" value="1"/>
</dbReference>
<dbReference type="InterPro" id="IPR009057">
    <property type="entry name" value="Homeodomain-like_sf"/>
</dbReference>
<feature type="domain" description="HTH araC/xylS-type" evidence="4">
    <location>
        <begin position="174"/>
        <end position="271"/>
    </location>
</feature>
<comment type="caution">
    <text evidence="5">The sequence shown here is derived from an EMBL/GenBank/DDBJ whole genome shotgun (WGS) entry which is preliminary data.</text>
</comment>
<keyword evidence="1" id="KW-0805">Transcription regulation</keyword>
<evidence type="ECO:0000313" key="6">
    <source>
        <dbReference type="Proteomes" id="UP001187859"/>
    </source>
</evidence>
<gene>
    <name evidence="5" type="ORF">QM089_03955</name>
</gene>
<name>A0AAE4TJM6_9GAMM</name>